<dbReference type="GO" id="GO:0005576">
    <property type="term" value="C:extracellular region"/>
    <property type="evidence" value="ECO:0007669"/>
    <property type="project" value="UniProtKB-SubCell"/>
</dbReference>
<protein>
    <recommendedName>
        <fullName evidence="10">Phytosulfokine</fullName>
    </recommendedName>
    <component>
        <recommendedName>
            <fullName evidence="10">Phytosulfokine-alpha</fullName>
            <shortName evidence="10">PSK-alpha</shortName>
            <shortName evidence="10">Phytosulfokine-a</shortName>
        </recommendedName>
    </component>
    <component>
        <recommendedName>
            <fullName evidence="10">Phytosulfokine-beta</fullName>
            <shortName evidence="10">PSK-beta</shortName>
            <shortName evidence="10">Phytosulfokine-b</shortName>
        </recommendedName>
    </component>
</protein>
<dbReference type="GO" id="GO:0008283">
    <property type="term" value="P:cell population proliferation"/>
    <property type="evidence" value="ECO:0007669"/>
    <property type="project" value="UniProtKB-UniRule"/>
</dbReference>
<keyword evidence="12" id="KW-1185">Reference proteome</keyword>
<comment type="PTM">
    <text evidence="10">PSK-alpha is produced by endopeptidase digestion. PSK-beta is produced from PSK-alpha by exopeptidase digestion.</text>
</comment>
<name>A0AAV8RM04_ENSVE</name>
<evidence type="ECO:0000256" key="10">
    <source>
        <dbReference type="RuleBase" id="RU368031"/>
    </source>
</evidence>
<evidence type="ECO:0000256" key="6">
    <source>
        <dbReference type="ARBA" id="ARBA00022641"/>
    </source>
</evidence>
<dbReference type="GO" id="GO:0008083">
    <property type="term" value="F:growth factor activity"/>
    <property type="evidence" value="ECO:0007669"/>
    <property type="project" value="UniProtKB-UniRule"/>
</dbReference>
<evidence type="ECO:0000256" key="5">
    <source>
        <dbReference type="ARBA" id="ARBA00022525"/>
    </source>
</evidence>
<proteinExistence type="inferred from homology"/>
<organism evidence="11 12">
    <name type="scientific">Ensete ventricosum</name>
    <name type="common">Abyssinian banana</name>
    <name type="synonym">Musa ensete</name>
    <dbReference type="NCBI Taxonomy" id="4639"/>
    <lineage>
        <taxon>Eukaryota</taxon>
        <taxon>Viridiplantae</taxon>
        <taxon>Streptophyta</taxon>
        <taxon>Embryophyta</taxon>
        <taxon>Tracheophyta</taxon>
        <taxon>Spermatophyta</taxon>
        <taxon>Magnoliopsida</taxon>
        <taxon>Liliopsida</taxon>
        <taxon>Zingiberales</taxon>
        <taxon>Musaceae</taxon>
        <taxon>Ensete</taxon>
    </lineage>
</organism>
<evidence type="ECO:0000256" key="7">
    <source>
        <dbReference type="ARBA" id="ARBA00022729"/>
    </source>
</evidence>
<dbReference type="InterPro" id="IPR009438">
    <property type="entry name" value="Phytosulfokine"/>
</dbReference>
<evidence type="ECO:0000313" key="12">
    <source>
        <dbReference type="Proteomes" id="UP001222027"/>
    </source>
</evidence>
<keyword evidence="5 10" id="KW-0964">Secreted</keyword>
<keyword evidence="8 10" id="KW-0221">Differentiation</keyword>
<comment type="function">
    <text evidence="1 10">Promotes plant cell differentiation, organogenesis and somatic embryogenesis as well as cell proliferation.</text>
</comment>
<comment type="PTM">
    <text evidence="10">Sulfation is important for activity and for the binding to a putative membrane receptor.</text>
</comment>
<dbReference type="Pfam" id="PF06404">
    <property type="entry name" value="PSK"/>
    <property type="match status" value="1"/>
</dbReference>
<evidence type="ECO:0000256" key="2">
    <source>
        <dbReference type="ARBA" id="ARBA00004613"/>
    </source>
</evidence>
<evidence type="ECO:0000256" key="3">
    <source>
        <dbReference type="ARBA" id="ARBA00010781"/>
    </source>
</evidence>
<keyword evidence="9 10" id="KW-0339">Growth factor</keyword>
<comment type="caution">
    <text evidence="11">The sequence shown here is derived from an EMBL/GenBank/DDBJ whole genome shotgun (WGS) entry which is preliminary data.</text>
</comment>
<comment type="similarity">
    <text evidence="3 10">Belongs to the phytosulfokine family.</text>
</comment>
<dbReference type="EMBL" id="JAQQAF010000003">
    <property type="protein sequence ID" value="KAJ8500192.1"/>
    <property type="molecule type" value="Genomic_DNA"/>
</dbReference>
<reference evidence="11 12" key="1">
    <citation type="submission" date="2022-12" db="EMBL/GenBank/DDBJ databases">
        <title>Chromosome-scale assembly of the Ensete ventricosum genome.</title>
        <authorList>
            <person name="Dussert Y."/>
            <person name="Stocks J."/>
            <person name="Wendawek A."/>
            <person name="Woldeyes F."/>
            <person name="Nichols R.A."/>
            <person name="Borrell J.S."/>
        </authorList>
    </citation>
    <scope>NUCLEOTIDE SEQUENCE [LARGE SCALE GENOMIC DNA]</scope>
    <source>
        <strain evidence="12">cv. Maze</strain>
        <tissue evidence="11">Seeds</tissue>
    </source>
</reference>
<evidence type="ECO:0000313" key="11">
    <source>
        <dbReference type="EMBL" id="KAJ8500192.1"/>
    </source>
</evidence>
<keyword evidence="4 10" id="KW-0217">Developmental protein</keyword>
<evidence type="ECO:0000256" key="4">
    <source>
        <dbReference type="ARBA" id="ARBA00022473"/>
    </source>
</evidence>
<evidence type="ECO:0000256" key="1">
    <source>
        <dbReference type="ARBA" id="ARBA00003158"/>
    </source>
</evidence>
<dbReference type="GO" id="GO:0030154">
    <property type="term" value="P:cell differentiation"/>
    <property type="evidence" value="ECO:0007669"/>
    <property type="project" value="UniProtKB-UniRule"/>
</dbReference>
<keyword evidence="7 10" id="KW-0732">Signal</keyword>
<keyword evidence="6 10" id="KW-0765">Sulfation</keyword>
<evidence type="ECO:0000256" key="8">
    <source>
        <dbReference type="ARBA" id="ARBA00022782"/>
    </source>
</evidence>
<evidence type="ECO:0000256" key="9">
    <source>
        <dbReference type="ARBA" id="ARBA00023030"/>
    </source>
</evidence>
<dbReference type="Proteomes" id="UP001222027">
    <property type="component" value="Unassembled WGS sequence"/>
</dbReference>
<comment type="subcellular location">
    <subcellularLocation>
        <location evidence="2 10">Secreted</location>
    </subcellularLocation>
</comment>
<accession>A0AAV8RM04</accession>
<gene>
    <name evidence="11" type="ORF">OPV22_010744</name>
</gene>
<sequence length="134" mass="15060">MMIAVIIQILDRRTGVSERTEEEILEYMAKNAQNKAVKVAKKLKANAVSGYSNDSNPFEDSNLTERAWGSQILLFDSGWKLSWVPDVLRNASATVTHGEGMEKEDCKGVDTERCTAGRGMEAHTDYIYTQDWEP</sequence>
<dbReference type="AlphaFoldDB" id="A0AAV8RM04"/>